<keyword evidence="4" id="KW-0732">Signal</keyword>
<comment type="caution">
    <text evidence="6">The sequence shown here is derived from an EMBL/GenBank/DDBJ whole genome shotgun (WGS) entry which is preliminary data.</text>
</comment>
<dbReference type="PROSITE" id="PS00062">
    <property type="entry name" value="ALDOKETO_REDUCTASE_2"/>
    <property type="match status" value="1"/>
</dbReference>
<dbReference type="CDD" id="cd19075">
    <property type="entry name" value="AKR_AKR7A1-5"/>
    <property type="match status" value="1"/>
</dbReference>
<name>A0ABR3GPU6_9PEZI</name>
<sequence length="654" mass="72711">MDWKMLSIRALKTFFSLSLFLLPVLGVLDVEASRQWLDSVYIGRLSAAWIDGGREGCGERLLGVRDNSALTFGQTHDPADTNPYFISLISTETDGFAVSMQSSISSRQLTTVWWEVEVKLVRSNGDYYLVSGTLRNDTYLDKNSFSGGPLSTDADQCGATKRGFIWKPEVNTSKFSGTISATEAIFTIEGSMLDEHTKRLVSYVIQFDGEWDPKSAKLSLDNPKPTWPKPGNPDAAGERSQVSSILIDTNPEPTLDSIDIAYDSGGGTDDPVGDTEKKIGVGGIAGIVSAAIFVLGFTVMAAFCIIQRRKRQQDGKVYPEIAYIYASSNLEIREDSAEGARVTSLDTYKQILSQFQSRGYDELDTARTYCASQQEAFTAAAGWKERGFKIATKLYPNQPGTHLPQILKANIQDSLKSLGTDQVDIWYLHAPDRSVPFDVTLKAVNEAYEAGAFKILGLSNYTSFEVAEIATICKERGYVRPRIYQAMYNAITRAIETELVVACRKYGLDIVIYNPLGGGFFSGKYKSTEVPTSGRFSNTNVNQGSAYRDRYFHDHYFKALQLIEPVAEKHNLTLLEIALRWVVHHSALKIEDGNDGIIIGVSSLDQLNSNLTDLEKGPLPQEVVEKLDEAWKITKPYCPNYWHFELKYTYDTTA</sequence>
<feature type="chain" id="PRO_5045201713" description="NADP-dependent oxidoreductase domain-containing protein" evidence="4">
    <location>
        <begin position="27"/>
        <end position="654"/>
    </location>
</feature>
<accession>A0ABR3GPU6</accession>
<evidence type="ECO:0000313" key="6">
    <source>
        <dbReference type="EMBL" id="KAL0637934.1"/>
    </source>
</evidence>
<feature type="region of interest" description="Disordered" evidence="2">
    <location>
        <begin position="218"/>
        <end position="241"/>
    </location>
</feature>
<gene>
    <name evidence="6" type="ORF">Q9L58_003012</name>
</gene>
<dbReference type="PANTHER" id="PTHR43364">
    <property type="entry name" value="NADH-SPECIFIC METHYLGLYOXAL REDUCTASE-RELATED"/>
    <property type="match status" value="1"/>
</dbReference>
<feature type="signal peptide" evidence="4">
    <location>
        <begin position="1"/>
        <end position="26"/>
    </location>
</feature>
<dbReference type="Pfam" id="PF00248">
    <property type="entry name" value="Aldo_ket_red"/>
    <property type="match status" value="1"/>
</dbReference>
<reference evidence="6 7" key="1">
    <citation type="submission" date="2024-02" db="EMBL/GenBank/DDBJ databases">
        <title>Discinaceae phylogenomics.</title>
        <authorList>
            <person name="Dirks A.C."/>
            <person name="James T.Y."/>
        </authorList>
    </citation>
    <scope>NUCLEOTIDE SEQUENCE [LARGE SCALE GENOMIC DNA]</scope>
    <source>
        <strain evidence="6 7">ACD0624</strain>
    </source>
</reference>
<evidence type="ECO:0000313" key="7">
    <source>
        <dbReference type="Proteomes" id="UP001447188"/>
    </source>
</evidence>
<keyword evidence="3" id="KW-1133">Transmembrane helix</keyword>
<evidence type="ECO:0000256" key="1">
    <source>
        <dbReference type="ARBA" id="ARBA00023002"/>
    </source>
</evidence>
<dbReference type="Gene3D" id="3.20.20.100">
    <property type="entry name" value="NADP-dependent oxidoreductase domain"/>
    <property type="match status" value="1"/>
</dbReference>
<dbReference type="PANTHER" id="PTHR43364:SF4">
    <property type="entry name" value="NAD(P)-LINKED OXIDOREDUCTASE SUPERFAMILY PROTEIN"/>
    <property type="match status" value="1"/>
</dbReference>
<dbReference type="SUPFAM" id="SSF51430">
    <property type="entry name" value="NAD(P)-linked oxidoreductase"/>
    <property type="match status" value="1"/>
</dbReference>
<keyword evidence="1" id="KW-0560">Oxidoreductase</keyword>
<keyword evidence="3" id="KW-0812">Transmembrane</keyword>
<dbReference type="InterPro" id="IPR050523">
    <property type="entry name" value="AKR_Detox_Biosynth"/>
</dbReference>
<evidence type="ECO:0000256" key="2">
    <source>
        <dbReference type="SAM" id="MobiDB-lite"/>
    </source>
</evidence>
<feature type="domain" description="NADP-dependent oxidoreductase" evidence="5">
    <location>
        <begin position="344"/>
        <end position="631"/>
    </location>
</feature>
<evidence type="ECO:0000256" key="4">
    <source>
        <dbReference type="SAM" id="SignalP"/>
    </source>
</evidence>
<proteinExistence type="predicted"/>
<dbReference type="InterPro" id="IPR023210">
    <property type="entry name" value="NADP_OxRdtase_dom"/>
</dbReference>
<dbReference type="InterPro" id="IPR018170">
    <property type="entry name" value="Aldo/ket_reductase_CS"/>
</dbReference>
<dbReference type="Proteomes" id="UP001447188">
    <property type="component" value="Unassembled WGS sequence"/>
</dbReference>
<protein>
    <recommendedName>
        <fullName evidence="5">NADP-dependent oxidoreductase domain-containing protein</fullName>
    </recommendedName>
</protein>
<keyword evidence="3" id="KW-0472">Membrane</keyword>
<keyword evidence="7" id="KW-1185">Reference proteome</keyword>
<feature type="transmembrane region" description="Helical" evidence="3">
    <location>
        <begin position="284"/>
        <end position="306"/>
    </location>
</feature>
<organism evidence="6 7">
    <name type="scientific">Discina gigas</name>
    <dbReference type="NCBI Taxonomy" id="1032678"/>
    <lineage>
        <taxon>Eukaryota</taxon>
        <taxon>Fungi</taxon>
        <taxon>Dikarya</taxon>
        <taxon>Ascomycota</taxon>
        <taxon>Pezizomycotina</taxon>
        <taxon>Pezizomycetes</taxon>
        <taxon>Pezizales</taxon>
        <taxon>Discinaceae</taxon>
        <taxon>Discina</taxon>
    </lineage>
</organism>
<dbReference type="InterPro" id="IPR036812">
    <property type="entry name" value="NAD(P)_OxRdtase_dom_sf"/>
</dbReference>
<evidence type="ECO:0000259" key="5">
    <source>
        <dbReference type="Pfam" id="PF00248"/>
    </source>
</evidence>
<dbReference type="EMBL" id="JBBBZM010000028">
    <property type="protein sequence ID" value="KAL0637934.1"/>
    <property type="molecule type" value="Genomic_DNA"/>
</dbReference>
<evidence type="ECO:0000256" key="3">
    <source>
        <dbReference type="SAM" id="Phobius"/>
    </source>
</evidence>